<evidence type="ECO:0000313" key="2">
    <source>
        <dbReference type="Proteomes" id="UP000001660"/>
    </source>
</evidence>
<dbReference type="STRING" id="330214.NIDE2717"/>
<protein>
    <submittedName>
        <fullName evidence="1">Uncharacterized protein</fullName>
    </submittedName>
</protein>
<dbReference type="EMBL" id="FP929003">
    <property type="protein sequence ID" value="CBK42423.1"/>
    <property type="molecule type" value="Genomic_DNA"/>
</dbReference>
<gene>
    <name evidence="1" type="ORF">NIDE2717</name>
</gene>
<name>D8PGN6_9BACT</name>
<sequence>MHLQHYSPASPYQYFRQTRRLQPPEAPYQSAPAGAGRIACSGVTALPSRVTAPRTEVLPCPIQHQGLAGSLGTLSIPSPEWLAVLYSLALRFELHQCFLFPTFAGLNFSLPPLQERR</sequence>
<keyword evidence="2" id="KW-1185">Reference proteome</keyword>
<evidence type="ECO:0000313" key="1">
    <source>
        <dbReference type="EMBL" id="CBK42423.1"/>
    </source>
</evidence>
<reference evidence="1 2" key="1">
    <citation type="journal article" date="2010" name="Proc. Natl. Acad. Sci. U.S.A.">
        <title>A Nitrospira metagenome illuminates the physiology and evolution of globally important nitrite-oxidizing bacteria.</title>
        <authorList>
            <person name="Lucker S."/>
            <person name="Wagner M."/>
            <person name="Maixner F."/>
            <person name="Pelletier E."/>
            <person name="Koch H."/>
            <person name="Vacherie B."/>
            <person name="Rattei T."/>
            <person name="Sinninghe Damste J."/>
            <person name="Spieck E."/>
            <person name="Le Paslier D."/>
            <person name="Daims H."/>
        </authorList>
    </citation>
    <scope>NUCLEOTIDE SEQUENCE [LARGE SCALE GENOMIC DNA]</scope>
</reference>
<proteinExistence type="predicted"/>
<organism evidence="1 2">
    <name type="scientific">Nitrospira defluvii</name>
    <dbReference type="NCBI Taxonomy" id="330214"/>
    <lineage>
        <taxon>Bacteria</taxon>
        <taxon>Pseudomonadati</taxon>
        <taxon>Nitrospirota</taxon>
        <taxon>Nitrospiria</taxon>
        <taxon>Nitrospirales</taxon>
        <taxon>Nitrospiraceae</taxon>
        <taxon>Nitrospira</taxon>
    </lineage>
</organism>
<accession>D8PGN6</accession>
<dbReference type="AlphaFoldDB" id="D8PGN6"/>
<dbReference type="Proteomes" id="UP000001660">
    <property type="component" value="Chromosome"/>
</dbReference>
<dbReference type="KEGG" id="nde:NIDE2717"/>
<dbReference type="HOGENOM" id="CLU_2080500_0_0_0"/>